<keyword evidence="4" id="KW-0274">FAD</keyword>
<name>A0A3M6VTD8_9STRA</name>
<keyword evidence="3" id="KW-0285">Flavoprotein</keyword>
<evidence type="ECO:0000256" key="1">
    <source>
        <dbReference type="ARBA" id="ARBA00001974"/>
    </source>
</evidence>
<evidence type="ECO:0000259" key="7">
    <source>
        <dbReference type="PROSITE" id="PS51387"/>
    </source>
</evidence>
<dbReference type="AlphaFoldDB" id="A0A3M6VTD8"/>
<dbReference type="PANTHER" id="PTHR42973">
    <property type="entry name" value="BINDING OXIDOREDUCTASE, PUTATIVE (AFU_ORTHOLOGUE AFUA_1G17690)-RELATED"/>
    <property type="match status" value="1"/>
</dbReference>
<evidence type="ECO:0000256" key="5">
    <source>
        <dbReference type="ARBA" id="ARBA00023002"/>
    </source>
</evidence>
<dbReference type="Gene3D" id="3.40.462.20">
    <property type="match status" value="1"/>
</dbReference>
<proteinExistence type="inferred from homology"/>
<dbReference type="EMBL" id="QLLG01000029">
    <property type="protein sequence ID" value="RMX69311.1"/>
    <property type="molecule type" value="Genomic_DNA"/>
</dbReference>
<keyword evidence="10" id="KW-1185">Reference proteome</keyword>
<gene>
    <name evidence="9" type="ORF">DD237_003754</name>
    <name evidence="8" type="ORF">DD238_002616</name>
</gene>
<dbReference type="InterPro" id="IPR012951">
    <property type="entry name" value="BBE"/>
</dbReference>
<dbReference type="Proteomes" id="UP000286097">
    <property type="component" value="Unassembled WGS sequence"/>
</dbReference>
<keyword evidence="5" id="KW-0560">Oxidoreductase</keyword>
<evidence type="ECO:0000256" key="2">
    <source>
        <dbReference type="ARBA" id="ARBA00005466"/>
    </source>
</evidence>
<dbReference type="VEuPathDB" id="FungiDB:DD237_003754"/>
<dbReference type="SUPFAM" id="SSF56176">
    <property type="entry name" value="FAD-binding/transporter-associated domain-like"/>
    <property type="match status" value="1"/>
</dbReference>
<evidence type="ECO:0000313" key="10">
    <source>
        <dbReference type="Proteomes" id="UP000282087"/>
    </source>
</evidence>
<comment type="similarity">
    <text evidence="2">Belongs to the oxygen-dependent FAD-linked oxidoreductase family.</text>
</comment>
<dbReference type="InterPro" id="IPR050416">
    <property type="entry name" value="FAD-linked_Oxidoreductase"/>
</dbReference>
<dbReference type="InterPro" id="IPR036318">
    <property type="entry name" value="FAD-bd_PCMH-like_sf"/>
</dbReference>
<sequence length="539" mass="58252">MVSSISGTSRAIFALCSLIAAQGGFAAAEAVQSDLEAAVQNGFESAGPAQSGFEGAGAAQADISACLNKAGVFVSVPTTSSWVLDTEAWNSRVSPKPSGVVFPKTEEQVTAALKCAASAGVKVTTLGGNRSFSSLGFGRNDGALVMNLKHMKNLKYDESTQLLSFGGPVMISEAVNYLWKKYGRTLPHGRCPDVGMTGVVLSGFGTLSRECGTMLDNLRSIRVALADGSIVDADANQNSDLFWGIRGATSSLGVVLVFKIKTFAPPSQRVTDYTIGFKSDIKPTQQDNVDALIGMQNWAMSNDNNDLLSIRYNLRTNSTLQGFYYGSGANAKLVLGSLMKKLPASMALISNEEDFYASENISTPGIVEQTLTPRRYFYITSVTIPEDTPLTNATAWSLFANSAYAPKLPDAVVSGFVDMWGGKYTKRVRADDSAWKHDNNLLLVRLDMRSSAFDVKFADSSLTTMRDRFYKFVDDYKVSGGVPGSFPTYRDDKLTVPEMAEYLYGGGNYQKLQTIKTKYDSMEMFNTDPQAIPALKTTS</sequence>
<dbReference type="InterPro" id="IPR016166">
    <property type="entry name" value="FAD-bd_PCMH"/>
</dbReference>
<accession>A0A3M6VTD8</accession>
<dbReference type="PROSITE" id="PS51387">
    <property type="entry name" value="FAD_PCMH"/>
    <property type="match status" value="1"/>
</dbReference>
<feature type="domain" description="FAD-binding PCMH-type" evidence="7">
    <location>
        <begin position="93"/>
        <end position="265"/>
    </location>
</feature>
<dbReference type="GO" id="GO:0071949">
    <property type="term" value="F:FAD binding"/>
    <property type="evidence" value="ECO:0007669"/>
    <property type="project" value="InterPro"/>
</dbReference>
<evidence type="ECO:0000313" key="8">
    <source>
        <dbReference type="EMBL" id="RMX69311.1"/>
    </source>
</evidence>
<evidence type="ECO:0000313" key="9">
    <source>
        <dbReference type="EMBL" id="RQM16656.1"/>
    </source>
</evidence>
<comment type="cofactor">
    <cofactor evidence="1">
        <name>FAD</name>
        <dbReference type="ChEBI" id="CHEBI:57692"/>
    </cofactor>
</comment>
<evidence type="ECO:0000256" key="3">
    <source>
        <dbReference type="ARBA" id="ARBA00022630"/>
    </source>
</evidence>
<dbReference type="InterPro" id="IPR016169">
    <property type="entry name" value="FAD-bd_PCMH_sub2"/>
</dbReference>
<keyword evidence="6" id="KW-0732">Signal</keyword>
<evidence type="ECO:0000256" key="4">
    <source>
        <dbReference type="ARBA" id="ARBA00022827"/>
    </source>
</evidence>
<protein>
    <recommendedName>
        <fullName evidence="7">FAD-binding PCMH-type domain-containing protein</fullName>
    </recommendedName>
</protein>
<organism evidence="8 10">
    <name type="scientific">Peronospora effusa</name>
    <dbReference type="NCBI Taxonomy" id="542832"/>
    <lineage>
        <taxon>Eukaryota</taxon>
        <taxon>Sar</taxon>
        <taxon>Stramenopiles</taxon>
        <taxon>Oomycota</taxon>
        <taxon>Peronosporomycetes</taxon>
        <taxon>Peronosporales</taxon>
        <taxon>Peronosporaceae</taxon>
        <taxon>Peronospora</taxon>
    </lineage>
</organism>
<dbReference type="Pfam" id="PF01565">
    <property type="entry name" value="FAD_binding_4"/>
    <property type="match status" value="1"/>
</dbReference>
<evidence type="ECO:0000256" key="6">
    <source>
        <dbReference type="SAM" id="SignalP"/>
    </source>
</evidence>
<dbReference type="Gene3D" id="3.30.465.10">
    <property type="match status" value="1"/>
</dbReference>
<dbReference type="STRING" id="542832.A0A3M6VTD8"/>
<dbReference type="EMBL" id="QKXF01000112">
    <property type="protein sequence ID" value="RQM16656.1"/>
    <property type="molecule type" value="Genomic_DNA"/>
</dbReference>
<feature type="signal peptide" evidence="6">
    <location>
        <begin position="1"/>
        <end position="26"/>
    </location>
</feature>
<dbReference type="GO" id="GO:0016491">
    <property type="term" value="F:oxidoreductase activity"/>
    <property type="evidence" value="ECO:0007669"/>
    <property type="project" value="UniProtKB-KW"/>
</dbReference>
<dbReference type="Pfam" id="PF08031">
    <property type="entry name" value="BBE"/>
    <property type="match status" value="1"/>
</dbReference>
<reference evidence="10 11" key="1">
    <citation type="submission" date="2018-06" db="EMBL/GenBank/DDBJ databases">
        <title>Comparative genomics of downy mildews reveals potential adaptations to biotrophy.</title>
        <authorList>
            <person name="Fletcher K."/>
            <person name="Klosterman S.J."/>
            <person name="Derevnina L."/>
            <person name="Martin F."/>
            <person name="Koike S."/>
            <person name="Reyes Chin-Wo S."/>
            <person name="Mou B."/>
            <person name="Michelmore R."/>
        </authorList>
    </citation>
    <scope>NUCLEOTIDE SEQUENCE [LARGE SCALE GENOMIC DNA]</scope>
    <source>
        <strain evidence="9 11">R13</strain>
        <strain evidence="8 10">R14</strain>
    </source>
</reference>
<dbReference type="InterPro" id="IPR006094">
    <property type="entry name" value="Oxid_FAD_bind_N"/>
</dbReference>
<feature type="chain" id="PRO_5033798330" description="FAD-binding PCMH-type domain-containing protein" evidence="6">
    <location>
        <begin position="27"/>
        <end position="539"/>
    </location>
</feature>
<evidence type="ECO:0000313" key="11">
    <source>
        <dbReference type="Proteomes" id="UP000286097"/>
    </source>
</evidence>
<comment type="caution">
    <text evidence="8">The sequence shown here is derived from an EMBL/GenBank/DDBJ whole genome shotgun (WGS) entry which is preliminary data.</text>
</comment>
<dbReference type="PANTHER" id="PTHR42973:SF39">
    <property type="entry name" value="FAD-BINDING PCMH-TYPE DOMAIN-CONTAINING PROTEIN"/>
    <property type="match status" value="1"/>
</dbReference>
<dbReference type="Proteomes" id="UP000282087">
    <property type="component" value="Unassembled WGS sequence"/>
</dbReference>